<dbReference type="InterPro" id="IPR001789">
    <property type="entry name" value="Sig_transdc_resp-reg_receiver"/>
</dbReference>
<evidence type="ECO:0000313" key="8">
    <source>
        <dbReference type="Proteomes" id="UP000663444"/>
    </source>
</evidence>
<dbReference type="PROSITE" id="PS50887">
    <property type="entry name" value="GGDEF"/>
    <property type="match status" value="1"/>
</dbReference>
<dbReference type="Proteomes" id="UP000663444">
    <property type="component" value="Chromosome"/>
</dbReference>
<keyword evidence="8" id="KW-1185">Reference proteome</keyword>
<dbReference type="Pfam" id="PF00072">
    <property type="entry name" value="Response_reg"/>
    <property type="match status" value="1"/>
</dbReference>
<dbReference type="SMART" id="SM00448">
    <property type="entry name" value="REC"/>
    <property type="match status" value="1"/>
</dbReference>
<protein>
    <submittedName>
        <fullName evidence="7">EAL domain-containing protein</fullName>
    </submittedName>
</protein>
<dbReference type="InterPro" id="IPR000700">
    <property type="entry name" value="PAS-assoc_C"/>
</dbReference>
<dbReference type="InterPro" id="IPR035965">
    <property type="entry name" value="PAS-like_dom_sf"/>
</dbReference>
<dbReference type="SMART" id="SM00086">
    <property type="entry name" value="PAC"/>
    <property type="match status" value="2"/>
</dbReference>
<feature type="domain" description="EAL" evidence="5">
    <location>
        <begin position="555"/>
        <end position="804"/>
    </location>
</feature>
<feature type="domain" description="GGDEF" evidence="6">
    <location>
        <begin position="414"/>
        <end position="546"/>
    </location>
</feature>
<dbReference type="PROSITE" id="PS50110">
    <property type="entry name" value="RESPONSE_REGULATORY"/>
    <property type="match status" value="1"/>
</dbReference>
<dbReference type="InterPro" id="IPR000014">
    <property type="entry name" value="PAS"/>
</dbReference>
<dbReference type="PROSITE" id="PS50113">
    <property type="entry name" value="PAC"/>
    <property type="match status" value="1"/>
</dbReference>
<dbReference type="SMART" id="SM00267">
    <property type="entry name" value="GGDEF"/>
    <property type="match status" value="1"/>
</dbReference>
<dbReference type="PROSITE" id="PS50112">
    <property type="entry name" value="PAS"/>
    <property type="match status" value="1"/>
</dbReference>
<accession>A0A974SQT7</accession>
<proteinExistence type="predicted"/>
<dbReference type="InterPro" id="IPR011006">
    <property type="entry name" value="CheY-like_superfamily"/>
</dbReference>
<feature type="domain" description="PAS" evidence="3">
    <location>
        <begin position="265"/>
        <end position="303"/>
    </location>
</feature>
<dbReference type="SUPFAM" id="SSF141868">
    <property type="entry name" value="EAL domain-like"/>
    <property type="match status" value="1"/>
</dbReference>
<dbReference type="SUPFAM" id="SSF55073">
    <property type="entry name" value="Nucleotide cyclase"/>
    <property type="match status" value="1"/>
</dbReference>
<evidence type="ECO:0000259" key="4">
    <source>
        <dbReference type="PROSITE" id="PS50113"/>
    </source>
</evidence>
<dbReference type="InterPro" id="IPR035919">
    <property type="entry name" value="EAL_sf"/>
</dbReference>
<dbReference type="Gene3D" id="3.40.50.2300">
    <property type="match status" value="1"/>
</dbReference>
<evidence type="ECO:0000259" key="6">
    <source>
        <dbReference type="PROSITE" id="PS50887"/>
    </source>
</evidence>
<dbReference type="NCBIfam" id="TIGR00229">
    <property type="entry name" value="sensory_box"/>
    <property type="match status" value="1"/>
</dbReference>
<evidence type="ECO:0000259" key="2">
    <source>
        <dbReference type="PROSITE" id="PS50110"/>
    </source>
</evidence>
<evidence type="ECO:0000259" key="3">
    <source>
        <dbReference type="PROSITE" id="PS50112"/>
    </source>
</evidence>
<organism evidence="7 8">
    <name type="scientific">Azospira restricta</name>
    <dbReference type="NCBI Taxonomy" id="404405"/>
    <lineage>
        <taxon>Bacteria</taxon>
        <taxon>Pseudomonadati</taxon>
        <taxon>Pseudomonadota</taxon>
        <taxon>Betaproteobacteria</taxon>
        <taxon>Rhodocyclales</taxon>
        <taxon>Rhodocyclaceae</taxon>
        <taxon>Azospira</taxon>
    </lineage>
</organism>
<gene>
    <name evidence="7" type="ORF">IWH25_05090</name>
</gene>
<dbReference type="GO" id="GO:0003824">
    <property type="term" value="F:catalytic activity"/>
    <property type="evidence" value="ECO:0007669"/>
    <property type="project" value="UniProtKB-ARBA"/>
</dbReference>
<feature type="domain" description="Response regulatory" evidence="2">
    <location>
        <begin position="8"/>
        <end position="123"/>
    </location>
</feature>
<dbReference type="PANTHER" id="PTHR44757:SF2">
    <property type="entry name" value="BIOFILM ARCHITECTURE MAINTENANCE PROTEIN MBAA"/>
    <property type="match status" value="1"/>
</dbReference>
<dbReference type="NCBIfam" id="TIGR00254">
    <property type="entry name" value="GGDEF"/>
    <property type="match status" value="1"/>
</dbReference>
<evidence type="ECO:0000256" key="1">
    <source>
        <dbReference type="PROSITE-ProRule" id="PRU00169"/>
    </source>
</evidence>
<dbReference type="CDD" id="cd01949">
    <property type="entry name" value="GGDEF"/>
    <property type="match status" value="1"/>
</dbReference>
<evidence type="ECO:0000259" key="5">
    <source>
        <dbReference type="PROSITE" id="PS50883"/>
    </source>
</evidence>
<dbReference type="CDD" id="cd01948">
    <property type="entry name" value="EAL"/>
    <property type="match status" value="1"/>
</dbReference>
<feature type="modified residue" description="4-aspartylphosphate" evidence="1">
    <location>
        <position position="58"/>
    </location>
</feature>
<dbReference type="CDD" id="cd17534">
    <property type="entry name" value="REC_DC-like"/>
    <property type="match status" value="1"/>
</dbReference>
<dbReference type="SMART" id="SM00052">
    <property type="entry name" value="EAL"/>
    <property type="match status" value="1"/>
</dbReference>
<dbReference type="KEGG" id="ares:IWH25_05090"/>
<feature type="domain" description="PAC" evidence="4">
    <location>
        <begin position="330"/>
        <end position="382"/>
    </location>
</feature>
<dbReference type="GO" id="GO:0000160">
    <property type="term" value="P:phosphorelay signal transduction system"/>
    <property type="evidence" value="ECO:0007669"/>
    <property type="project" value="InterPro"/>
</dbReference>
<dbReference type="RefSeq" id="WP_203388253.1">
    <property type="nucleotide sequence ID" value="NZ_CP064781.1"/>
</dbReference>
<dbReference type="SUPFAM" id="SSF52172">
    <property type="entry name" value="CheY-like"/>
    <property type="match status" value="1"/>
</dbReference>
<dbReference type="Pfam" id="PF00990">
    <property type="entry name" value="GGDEF"/>
    <property type="match status" value="1"/>
</dbReference>
<dbReference type="InterPro" id="IPR029787">
    <property type="entry name" value="Nucleotide_cyclase"/>
</dbReference>
<dbReference type="PANTHER" id="PTHR44757">
    <property type="entry name" value="DIGUANYLATE CYCLASE DGCP"/>
    <property type="match status" value="1"/>
</dbReference>
<dbReference type="Pfam" id="PF13426">
    <property type="entry name" value="PAS_9"/>
    <property type="match status" value="1"/>
</dbReference>
<name>A0A974SQT7_9RHOO</name>
<dbReference type="Gene3D" id="3.30.70.270">
    <property type="match status" value="1"/>
</dbReference>
<dbReference type="PROSITE" id="PS50883">
    <property type="entry name" value="EAL"/>
    <property type="match status" value="1"/>
</dbReference>
<dbReference type="EMBL" id="CP064781">
    <property type="protein sequence ID" value="QRJ64727.1"/>
    <property type="molecule type" value="Genomic_DNA"/>
</dbReference>
<dbReference type="CDD" id="cd00130">
    <property type="entry name" value="PAS"/>
    <property type="match status" value="1"/>
</dbReference>
<dbReference type="InterPro" id="IPR043128">
    <property type="entry name" value="Rev_trsase/Diguanyl_cyclase"/>
</dbReference>
<dbReference type="InterPro" id="IPR052155">
    <property type="entry name" value="Biofilm_reg_signaling"/>
</dbReference>
<dbReference type="Gene3D" id="3.20.20.450">
    <property type="entry name" value="EAL domain"/>
    <property type="match status" value="1"/>
</dbReference>
<dbReference type="InterPro" id="IPR000160">
    <property type="entry name" value="GGDEF_dom"/>
</dbReference>
<dbReference type="Gene3D" id="3.30.450.20">
    <property type="entry name" value="PAS domain"/>
    <property type="match status" value="2"/>
</dbReference>
<keyword evidence="1" id="KW-0597">Phosphoprotein</keyword>
<dbReference type="Pfam" id="PF00563">
    <property type="entry name" value="EAL"/>
    <property type="match status" value="1"/>
</dbReference>
<sequence>MTARLPINLMLVEDERIVAFDLQRQLHGFGYRVGAVVASGEQAVRKAAEEKPDLVLMDIHLEGRMDGIEAASEIRARHQIPVVFLTAYAEDDTLRRALDSRPFGYLVKPCEGRELHATIQMALARREDEAAVEQSEQRLKLAIDAAELGVLEWSPESRRLKGDGHLHALFGTRPLPLDEPWDAFIARVAVADRARVEAALAATQAGSEAVCVEFSTVDNHLPTRYMEAHAKAYTSAGDGTRVVGILQDVTQRHRDEERLRQSSVVFHTTAEAIVITDMRRCAVAVNSAFSRITGFAEEEAIGRDPDALLRLMPCPERDAACLDADGAGFWSGEVACHRKGGEPFPAWQNVSVVRNAAGRATHLVTTFSDVSAIYEAHRQLRHLAHHDPLTGLPNRTLFDDRLATAIENALRHDERCLLLFLDLDGFKVINDTLGHAVGDELLRAIGGRLRSVMRASDTIARLGGDEFVILAGSVHPDYAAQLADKILAVLRDPIEVRGETLAVTGSIGIAVFPDNGTDSQQLMRAADMAMYTAKSEGRNRYHFYAEDMAARARERMRIEQGLRRAIAADALAVHYQPRVELAGGRIAGVEALVRWPHPERGMILPGSFIAIAEESGIIEALGRWVLRRACREMLRLQTPLRLAVNVSARQFLAVDFVDHVAATLAETGFLADMLELEITESTLQATERSLGVIEDLGRLGVAVSIDDFGTGYSSLAVLRDLPIRRIKVDRSFIVDLAQSEQQRAVVEAVVALSRALRMSITVEGIERDEQAAILKQLGCDEGQGFLFARPMPFDELSRRIADGQWRGLPGKMPS</sequence>
<dbReference type="AlphaFoldDB" id="A0A974SQT7"/>
<evidence type="ECO:0000313" key="7">
    <source>
        <dbReference type="EMBL" id="QRJ64727.1"/>
    </source>
</evidence>
<dbReference type="SUPFAM" id="SSF55785">
    <property type="entry name" value="PYP-like sensor domain (PAS domain)"/>
    <property type="match status" value="2"/>
</dbReference>
<dbReference type="FunFam" id="3.30.70.270:FF:000001">
    <property type="entry name" value="Diguanylate cyclase domain protein"/>
    <property type="match status" value="1"/>
</dbReference>
<reference evidence="7" key="1">
    <citation type="submission" date="2020-11" db="EMBL/GenBank/DDBJ databases">
        <title>Azospira restricta DSM 18626 genome sequence.</title>
        <authorList>
            <person name="Moe W.M."/>
        </authorList>
    </citation>
    <scope>NUCLEOTIDE SEQUENCE</scope>
    <source>
        <strain evidence="7">DSM 18626</strain>
    </source>
</reference>
<dbReference type="InterPro" id="IPR001633">
    <property type="entry name" value="EAL_dom"/>
</dbReference>
<dbReference type="InterPro" id="IPR001610">
    <property type="entry name" value="PAC"/>
</dbReference>